<dbReference type="PROSITE" id="PS00640">
    <property type="entry name" value="THIOL_PROTEASE_ASN"/>
    <property type="match status" value="1"/>
</dbReference>
<feature type="region of interest" description="Disordered" evidence="2">
    <location>
        <begin position="95"/>
        <end position="125"/>
    </location>
</feature>
<dbReference type="Pfam" id="PF00112">
    <property type="entry name" value="Peptidase_C1"/>
    <property type="match status" value="1"/>
</dbReference>
<dbReference type="SUPFAM" id="SSF54001">
    <property type="entry name" value="Cysteine proteinases"/>
    <property type="match status" value="1"/>
</dbReference>
<dbReference type="GO" id="GO:0008234">
    <property type="term" value="F:cysteine-type peptidase activity"/>
    <property type="evidence" value="ECO:0007669"/>
    <property type="project" value="InterPro"/>
</dbReference>
<dbReference type="Gene3D" id="3.90.70.10">
    <property type="entry name" value="Cysteine proteinases"/>
    <property type="match status" value="1"/>
</dbReference>
<name>A0AAD8NZJ3_TARER</name>
<feature type="compositionally biased region" description="Basic and acidic residues" evidence="2">
    <location>
        <begin position="103"/>
        <end position="115"/>
    </location>
</feature>
<dbReference type="PANTHER" id="PTHR12411">
    <property type="entry name" value="CYSTEINE PROTEASE FAMILY C1-RELATED"/>
    <property type="match status" value="1"/>
</dbReference>
<dbReference type="Proteomes" id="UP001229421">
    <property type="component" value="Unassembled WGS sequence"/>
</dbReference>
<dbReference type="InterPro" id="IPR013128">
    <property type="entry name" value="Peptidase_C1A"/>
</dbReference>
<comment type="caution">
    <text evidence="4">The sequence shown here is derived from an EMBL/GenBank/DDBJ whole genome shotgun (WGS) entry which is preliminary data.</text>
</comment>
<dbReference type="InterPro" id="IPR025661">
    <property type="entry name" value="Pept_asp_AS"/>
</dbReference>
<dbReference type="AlphaFoldDB" id="A0AAD8NZJ3"/>
<comment type="similarity">
    <text evidence="1">Belongs to the peptidase C1 family.</text>
</comment>
<dbReference type="InterPro" id="IPR038765">
    <property type="entry name" value="Papain-like_cys_pep_sf"/>
</dbReference>
<keyword evidence="5" id="KW-1185">Reference proteome</keyword>
<evidence type="ECO:0000259" key="3">
    <source>
        <dbReference type="SMART" id="SM00645"/>
    </source>
</evidence>
<evidence type="ECO:0000313" key="4">
    <source>
        <dbReference type="EMBL" id="KAK1427698.1"/>
    </source>
</evidence>
<dbReference type="EMBL" id="JAUHHV010000004">
    <property type="protein sequence ID" value="KAK1427698.1"/>
    <property type="molecule type" value="Genomic_DNA"/>
</dbReference>
<evidence type="ECO:0000256" key="1">
    <source>
        <dbReference type="ARBA" id="ARBA00008455"/>
    </source>
</evidence>
<accession>A0AAD8NZJ3</accession>
<evidence type="ECO:0000313" key="5">
    <source>
        <dbReference type="Proteomes" id="UP001229421"/>
    </source>
</evidence>
<sequence length="125" mass="13576">MLMKAVAHQPVATGVHFTGHGLQFYSEGVYTGDCGTEPNHGVGIVGYGENAEGIKYWTVKNSWGPEWGDKGYINIQRGVKKEGLCGIAVFPSIPIINDPNAPPKDDPNAPKDPKLRSTQRMQGLR</sequence>
<reference evidence="4" key="1">
    <citation type="journal article" date="2023" name="bioRxiv">
        <title>Improved chromosome-level genome assembly for marigold (Tagetes erecta).</title>
        <authorList>
            <person name="Jiang F."/>
            <person name="Yuan L."/>
            <person name="Wang S."/>
            <person name="Wang H."/>
            <person name="Xu D."/>
            <person name="Wang A."/>
            <person name="Fan W."/>
        </authorList>
    </citation>
    <scope>NUCLEOTIDE SEQUENCE</scope>
    <source>
        <strain evidence="4">WSJ</strain>
        <tissue evidence="4">Leaf</tissue>
    </source>
</reference>
<organism evidence="4 5">
    <name type="scientific">Tagetes erecta</name>
    <name type="common">African marigold</name>
    <dbReference type="NCBI Taxonomy" id="13708"/>
    <lineage>
        <taxon>Eukaryota</taxon>
        <taxon>Viridiplantae</taxon>
        <taxon>Streptophyta</taxon>
        <taxon>Embryophyta</taxon>
        <taxon>Tracheophyta</taxon>
        <taxon>Spermatophyta</taxon>
        <taxon>Magnoliopsida</taxon>
        <taxon>eudicotyledons</taxon>
        <taxon>Gunneridae</taxon>
        <taxon>Pentapetalae</taxon>
        <taxon>asterids</taxon>
        <taxon>campanulids</taxon>
        <taxon>Asterales</taxon>
        <taxon>Asteraceae</taxon>
        <taxon>Asteroideae</taxon>
        <taxon>Heliantheae alliance</taxon>
        <taxon>Tageteae</taxon>
        <taxon>Tagetes</taxon>
    </lineage>
</organism>
<dbReference type="InterPro" id="IPR000668">
    <property type="entry name" value="Peptidase_C1A_C"/>
</dbReference>
<proteinExistence type="inferred from homology"/>
<feature type="compositionally biased region" description="Polar residues" evidence="2">
    <location>
        <begin position="116"/>
        <end position="125"/>
    </location>
</feature>
<evidence type="ECO:0000256" key="2">
    <source>
        <dbReference type="SAM" id="MobiDB-lite"/>
    </source>
</evidence>
<feature type="domain" description="Peptidase C1A papain C-terminal" evidence="3">
    <location>
        <begin position="4"/>
        <end position="95"/>
    </location>
</feature>
<gene>
    <name evidence="4" type="ORF">QVD17_16391</name>
</gene>
<dbReference type="GO" id="GO:0006508">
    <property type="term" value="P:proteolysis"/>
    <property type="evidence" value="ECO:0007669"/>
    <property type="project" value="InterPro"/>
</dbReference>
<dbReference type="SMART" id="SM00645">
    <property type="entry name" value="Pept_C1"/>
    <property type="match status" value="1"/>
</dbReference>
<protein>
    <recommendedName>
        <fullName evidence="3">Peptidase C1A papain C-terminal domain-containing protein</fullName>
    </recommendedName>
</protein>